<dbReference type="OrthoDB" id="9779910at2"/>
<dbReference type="EMBL" id="VNIA01000001">
    <property type="protein sequence ID" value="TYP99770.1"/>
    <property type="molecule type" value="Genomic_DNA"/>
</dbReference>
<dbReference type="Pfam" id="PF00156">
    <property type="entry name" value="Pribosyltran"/>
    <property type="match status" value="1"/>
</dbReference>
<sequence length="230" mass="26656">MQLLKDISRLFYPDLCLNCDKNLLYKESILCSFCRHDLPQINLKNYQNNEITDIFYGRTAIKKGASFLYFRKKGITKQLIHHLKYKNRQDVGTFIGNWFGYELDKSNEFKNIDYIVPVPLHSSKLKKRGYNQLTTFGNSLSTTLKTPYLPDVLLRISSTKTQTFKKRFERFSSTTTKFNLTNTSVFENKHVLLIDDVITTGATLEACCNELLKSKNITISIITMAFTEKT</sequence>
<name>A0A5S5DUV1_9FLAO</name>
<comment type="caution">
    <text evidence="3">The sequence shown here is derived from an EMBL/GenBank/DDBJ whole genome shotgun (WGS) entry which is preliminary data.</text>
</comment>
<reference evidence="3 4" key="1">
    <citation type="submission" date="2019-07" db="EMBL/GenBank/DDBJ databases">
        <title>Genomic Encyclopedia of Type Strains, Phase IV (KMG-IV): sequencing the most valuable type-strain genomes for metagenomic binning, comparative biology and taxonomic classification.</title>
        <authorList>
            <person name="Goeker M."/>
        </authorList>
    </citation>
    <scope>NUCLEOTIDE SEQUENCE [LARGE SCALE GENOMIC DNA]</scope>
    <source>
        <strain evidence="3 4">DSM 18961</strain>
    </source>
</reference>
<dbReference type="CDD" id="cd06223">
    <property type="entry name" value="PRTases_typeI"/>
    <property type="match status" value="1"/>
</dbReference>
<dbReference type="PANTHER" id="PTHR47505">
    <property type="entry name" value="DNA UTILIZATION PROTEIN YHGH"/>
    <property type="match status" value="1"/>
</dbReference>
<dbReference type="SUPFAM" id="SSF53271">
    <property type="entry name" value="PRTase-like"/>
    <property type="match status" value="1"/>
</dbReference>
<dbReference type="PANTHER" id="PTHR47505:SF1">
    <property type="entry name" value="DNA UTILIZATION PROTEIN YHGH"/>
    <property type="match status" value="1"/>
</dbReference>
<gene>
    <name evidence="3" type="ORF">C7447_101374</name>
</gene>
<dbReference type="AlphaFoldDB" id="A0A5S5DUV1"/>
<evidence type="ECO:0000259" key="2">
    <source>
        <dbReference type="Pfam" id="PF00156"/>
    </source>
</evidence>
<evidence type="ECO:0000313" key="4">
    <source>
        <dbReference type="Proteomes" id="UP000323136"/>
    </source>
</evidence>
<dbReference type="Proteomes" id="UP000323136">
    <property type="component" value="Unassembled WGS sequence"/>
</dbReference>
<protein>
    <submittedName>
        <fullName evidence="3">ComF family protein</fullName>
    </submittedName>
</protein>
<dbReference type="Gene3D" id="3.40.50.2020">
    <property type="match status" value="1"/>
</dbReference>
<keyword evidence="4" id="KW-1185">Reference proteome</keyword>
<evidence type="ECO:0000256" key="1">
    <source>
        <dbReference type="ARBA" id="ARBA00008007"/>
    </source>
</evidence>
<dbReference type="InterPro" id="IPR051910">
    <property type="entry name" value="ComF/GntX_DNA_util-trans"/>
</dbReference>
<proteinExistence type="inferred from homology"/>
<comment type="similarity">
    <text evidence="1">Belongs to the ComF/GntX family.</text>
</comment>
<dbReference type="RefSeq" id="WP_148868476.1">
    <property type="nucleotide sequence ID" value="NZ_VNIA01000001.1"/>
</dbReference>
<organism evidence="3 4">
    <name type="scientific">Tenacibaculum adriaticum</name>
    <dbReference type="NCBI Taxonomy" id="413713"/>
    <lineage>
        <taxon>Bacteria</taxon>
        <taxon>Pseudomonadati</taxon>
        <taxon>Bacteroidota</taxon>
        <taxon>Flavobacteriia</taxon>
        <taxon>Flavobacteriales</taxon>
        <taxon>Flavobacteriaceae</taxon>
        <taxon>Tenacibaculum</taxon>
    </lineage>
</organism>
<feature type="domain" description="Phosphoribosyltransferase" evidence="2">
    <location>
        <begin position="136"/>
        <end position="225"/>
    </location>
</feature>
<dbReference type="InterPro" id="IPR000836">
    <property type="entry name" value="PRTase_dom"/>
</dbReference>
<accession>A0A5S5DUV1</accession>
<evidence type="ECO:0000313" key="3">
    <source>
        <dbReference type="EMBL" id="TYP99770.1"/>
    </source>
</evidence>
<dbReference type="InterPro" id="IPR029057">
    <property type="entry name" value="PRTase-like"/>
</dbReference>